<comment type="caution">
    <text evidence="14">The sequence shown here is derived from an EMBL/GenBank/DDBJ whole genome shotgun (WGS) entry which is preliminary data.</text>
</comment>
<dbReference type="Gene3D" id="2.60.120.200">
    <property type="match status" value="1"/>
</dbReference>
<keyword evidence="1 10" id="KW-0645">Protease</keyword>
<dbReference type="FunFam" id="3.40.390.10:FF:000015">
    <property type="entry name" value="Meprin A subunit"/>
    <property type="match status" value="2"/>
</dbReference>
<keyword evidence="9" id="KW-0325">Glycoprotein</keyword>
<evidence type="ECO:0000259" key="13">
    <source>
        <dbReference type="PROSITE" id="PS51864"/>
    </source>
</evidence>
<dbReference type="Pfam" id="PF00629">
    <property type="entry name" value="MAM"/>
    <property type="match status" value="2"/>
</dbReference>
<keyword evidence="2 10" id="KW-0479">Metal-binding</keyword>
<dbReference type="Gene3D" id="3.40.390.10">
    <property type="entry name" value="Collagenase (Catalytic Domain)"/>
    <property type="match status" value="2"/>
</dbReference>
<dbReference type="Proteomes" id="UP000646548">
    <property type="component" value="Unassembled WGS sequence"/>
</dbReference>
<evidence type="ECO:0000256" key="4">
    <source>
        <dbReference type="ARBA" id="ARBA00022801"/>
    </source>
</evidence>
<dbReference type="PANTHER" id="PTHR10127:SF903">
    <property type="entry name" value="MEPRIN A SUBUNIT"/>
    <property type="match status" value="1"/>
</dbReference>
<dbReference type="GO" id="GO:0008270">
    <property type="term" value="F:zinc ion binding"/>
    <property type="evidence" value="ECO:0007669"/>
    <property type="project" value="UniProtKB-UniRule"/>
</dbReference>
<evidence type="ECO:0000256" key="5">
    <source>
        <dbReference type="ARBA" id="ARBA00022833"/>
    </source>
</evidence>
<keyword evidence="7" id="KW-0865">Zymogen</keyword>
<comment type="cofactor">
    <cofactor evidence="10 11">
        <name>Zn(2+)</name>
        <dbReference type="ChEBI" id="CHEBI:29105"/>
    </cofactor>
    <text evidence="10 11">Binds 1 zinc ion per subunit.</text>
</comment>
<feature type="binding site" evidence="10">
    <location>
        <position position="76"/>
    </location>
    <ligand>
        <name>Zn(2+)</name>
        <dbReference type="ChEBI" id="CHEBI:29105"/>
        <note>catalytic</note>
    </ligand>
</feature>
<dbReference type="InterPro" id="IPR006026">
    <property type="entry name" value="Peptidase_Metallo"/>
</dbReference>
<evidence type="ECO:0000313" key="15">
    <source>
        <dbReference type="Proteomes" id="UP000646548"/>
    </source>
</evidence>
<name>A0A834BSH1_ORYME</name>
<feature type="domain" description="Peptidase M12A" evidence="13">
    <location>
        <begin position="1"/>
        <end position="170"/>
    </location>
</feature>
<proteinExistence type="predicted"/>
<evidence type="ECO:0000256" key="6">
    <source>
        <dbReference type="ARBA" id="ARBA00023049"/>
    </source>
</evidence>
<gene>
    <name evidence="14" type="ORF">FQA47_012506</name>
</gene>
<dbReference type="AlphaFoldDB" id="A0A834BSH1"/>
<sequence length="813" mass="93025">MHGIILRALDQFRLKSCIDFKQRDAEEYYLSIQKLNGCFSSIGRVNPNGQVLSIGEGCEYVHTVEHEMLHALGFYHEQSRYDRDDYVTIVTDNILKGKEHNFNKVASDTSTTHGTPYDYMSVMHYSNDAFTNGNGSTIITIDPTFQNVIGQKLEMSYYDVQELNLLYKCNSTIAFNMYCGFSNGTLCEMNRCSQGNISWELVTQVISGPSSDHTTLPSGGKNYNGEVGYFMHVNTATGQEGDTAQLETQRMTLKRDCHIQCLQFYYYHSGDESDVLNIWIREFENEQDSTGTRRLMGQITGLHAKGIILRALDQFRLKSCIDFKPRDAEEFYISIKKLDGCYSYVGRTIANGQVLSIGAGCEHVHMVEHEILHALGFFHEQSRYDRDDYVTIVWNNILEGTDHNFGMVGSDVSTTHRTPYDYWSVMHSSKYAFTNGNGPTIITKDPKFQNVIGQSLEMSYYDVLELNRLYNCDSTIAFNMYCGFSTGTMCRMDRCSQGDIRWELVTQVITGPFSDHTTQPGESKDYIGYFMHVNTATGQEGETAQLETQRMTPKRDFHIQCLQFYYYHSGDESDVLNIWIREFENEQDSTGTRRLMGQITGSQTSHWRLHHVSLKASKSFQVVFEAQKGAGLASGGFSVDDINLYETECPHLPLQIDDFERVLKTSFYGSRRYSSRQYSSEGYAYRFAVIFYKRYAGVFMQLLSGDYDDQLEWPCLGRQMTFQMLDQTPNIQQQMSKQRSFTTSVNDPSAWWSNPRETGTQLFVDENNQAVYGGPLIGFRYFVYLEETQDREFLKGESAVFALNFQGGMQQGA</sequence>
<feature type="binding site" evidence="10">
    <location>
        <position position="70"/>
    </location>
    <ligand>
        <name>Zn(2+)</name>
        <dbReference type="ChEBI" id="CHEBI:29105"/>
        <note>catalytic</note>
    </ligand>
</feature>
<dbReference type="SUPFAM" id="SSF49599">
    <property type="entry name" value="TRAF domain-like"/>
    <property type="match status" value="1"/>
</dbReference>
<dbReference type="EC" id="3.4.24.-" evidence="11"/>
<feature type="domain" description="Peptidase M12A" evidence="13">
    <location>
        <begin position="263"/>
        <end position="473"/>
    </location>
</feature>
<organism evidence="14 15">
    <name type="scientific">Oryzias melastigma</name>
    <name type="common">Marine medaka</name>
    <dbReference type="NCBI Taxonomy" id="30732"/>
    <lineage>
        <taxon>Eukaryota</taxon>
        <taxon>Metazoa</taxon>
        <taxon>Chordata</taxon>
        <taxon>Craniata</taxon>
        <taxon>Vertebrata</taxon>
        <taxon>Euteleostomi</taxon>
        <taxon>Actinopterygii</taxon>
        <taxon>Neopterygii</taxon>
        <taxon>Teleostei</taxon>
        <taxon>Neoteleostei</taxon>
        <taxon>Acanthomorphata</taxon>
        <taxon>Ovalentaria</taxon>
        <taxon>Atherinomorphae</taxon>
        <taxon>Beloniformes</taxon>
        <taxon>Adrianichthyidae</taxon>
        <taxon>Oryziinae</taxon>
        <taxon>Oryzias</taxon>
    </lineage>
</organism>
<evidence type="ECO:0000256" key="3">
    <source>
        <dbReference type="ARBA" id="ARBA00022729"/>
    </source>
</evidence>
<accession>A0A834BSH1</accession>
<reference evidence="14" key="1">
    <citation type="journal article" name="BMC Genomics">
        <title>Long-read sequencing and de novo genome assembly of marine medaka (Oryzias melastigma).</title>
        <authorList>
            <person name="Liang P."/>
            <person name="Saqib H.S.A."/>
            <person name="Ni X."/>
            <person name="Shen Y."/>
        </authorList>
    </citation>
    <scope>NUCLEOTIDE SEQUENCE</scope>
    <source>
        <strain evidence="14">Bigg-433</strain>
    </source>
</reference>
<keyword evidence="6 10" id="KW-0482">Metalloprotease</keyword>
<dbReference type="InterPro" id="IPR008974">
    <property type="entry name" value="TRAF-like"/>
</dbReference>
<dbReference type="InterPro" id="IPR001506">
    <property type="entry name" value="Peptidase_M12A"/>
</dbReference>
<dbReference type="SMART" id="SM00137">
    <property type="entry name" value="MAM"/>
    <property type="match status" value="2"/>
</dbReference>
<comment type="caution">
    <text evidence="10">Lacks conserved residue(s) required for the propagation of feature annotation.</text>
</comment>
<dbReference type="PRINTS" id="PR00480">
    <property type="entry name" value="ASTACIN"/>
</dbReference>
<dbReference type="InterPro" id="IPR000998">
    <property type="entry name" value="MAM_dom"/>
</dbReference>
<dbReference type="EMBL" id="WKFB01000950">
    <property type="protein sequence ID" value="KAF6716575.1"/>
    <property type="molecule type" value="Genomic_DNA"/>
</dbReference>
<dbReference type="SMART" id="SM00235">
    <property type="entry name" value="ZnMc"/>
    <property type="match status" value="2"/>
</dbReference>
<evidence type="ECO:0000259" key="12">
    <source>
        <dbReference type="PROSITE" id="PS50060"/>
    </source>
</evidence>
<feature type="binding site" evidence="10">
    <location>
        <position position="66"/>
    </location>
    <ligand>
        <name>Zn(2+)</name>
        <dbReference type="ChEBI" id="CHEBI:29105"/>
        <note>catalytic</note>
    </ligand>
</feature>
<dbReference type="GO" id="GO:0016020">
    <property type="term" value="C:membrane"/>
    <property type="evidence" value="ECO:0007669"/>
    <property type="project" value="InterPro"/>
</dbReference>
<keyword evidence="4 10" id="KW-0378">Hydrolase</keyword>
<evidence type="ECO:0000313" key="14">
    <source>
        <dbReference type="EMBL" id="KAF6716575.1"/>
    </source>
</evidence>
<keyword evidence="3" id="KW-0732">Signal</keyword>
<feature type="domain" description="MAM" evidence="12">
    <location>
        <begin position="480"/>
        <end position="651"/>
    </location>
</feature>
<evidence type="ECO:0000256" key="7">
    <source>
        <dbReference type="ARBA" id="ARBA00023145"/>
    </source>
</evidence>
<evidence type="ECO:0000256" key="11">
    <source>
        <dbReference type="RuleBase" id="RU361183"/>
    </source>
</evidence>
<evidence type="ECO:0000256" key="8">
    <source>
        <dbReference type="ARBA" id="ARBA00023157"/>
    </source>
</evidence>
<evidence type="ECO:0000256" key="10">
    <source>
        <dbReference type="PROSITE-ProRule" id="PRU01211"/>
    </source>
</evidence>
<keyword evidence="5 10" id="KW-0862">Zinc</keyword>
<dbReference type="PROSITE" id="PS50060">
    <property type="entry name" value="MAM_2"/>
    <property type="match status" value="2"/>
</dbReference>
<dbReference type="GO" id="GO:0004222">
    <property type="term" value="F:metalloendopeptidase activity"/>
    <property type="evidence" value="ECO:0007669"/>
    <property type="project" value="UniProtKB-UniRule"/>
</dbReference>
<feature type="binding site" evidence="10">
    <location>
        <position position="369"/>
    </location>
    <ligand>
        <name>Zn(2+)</name>
        <dbReference type="ChEBI" id="CHEBI:29105"/>
        <note>catalytic</note>
    </ligand>
</feature>
<feature type="domain" description="MAM" evidence="12">
    <location>
        <begin position="177"/>
        <end position="363"/>
    </location>
</feature>
<dbReference type="Gene3D" id="2.60.210.10">
    <property type="entry name" value="Apoptosis, Tumor Necrosis Factor Receptor Associated Protein 2, Chain A"/>
    <property type="match status" value="1"/>
</dbReference>
<keyword evidence="8" id="KW-1015">Disulfide bond</keyword>
<feature type="active site" evidence="10">
    <location>
        <position position="370"/>
    </location>
</feature>
<protein>
    <recommendedName>
        <fullName evidence="11">Metalloendopeptidase</fullName>
        <ecNumber evidence="11">3.4.24.-</ecNumber>
    </recommendedName>
</protein>
<dbReference type="InterPro" id="IPR034035">
    <property type="entry name" value="Astacin-like_dom"/>
</dbReference>
<dbReference type="PRINTS" id="PR00020">
    <property type="entry name" value="MAMDOMAIN"/>
</dbReference>
<feature type="binding site" evidence="10">
    <location>
        <position position="379"/>
    </location>
    <ligand>
        <name>Zn(2+)</name>
        <dbReference type="ChEBI" id="CHEBI:29105"/>
        <note>catalytic</note>
    </ligand>
</feature>
<dbReference type="PROSITE" id="PS51864">
    <property type="entry name" value="ASTACIN"/>
    <property type="match status" value="2"/>
</dbReference>
<feature type="binding site" evidence="10">
    <location>
        <position position="373"/>
    </location>
    <ligand>
        <name>Zn(2+)</name>
        <dbReference type="ChEBI" id="CHEBI:29105"/>
        <note>catalytic</note>
    </ligand>
</feature>
<dbReference type="InterPro" id="IPR013320">
    <property type="entry name" value="ConA-like_dom_sf"/>
</dbReference>
<evidence type="ECO:0000256" key="2">
    <source>
        <dbReference type="ARBA" id="ARBA00022723"/>
    </source>
</evidence>
<dbReference type="InterPro" id="IPR024079">
    <property type="entry name" value="MetalloPept_cat_dom_sf"/>
</dbReference>
<evidence type="ECO:0000256" key="9">
    <source>
        <dbReference type="ARBA" id="ARBA00023180"/>
    </source>
</evidence>
<evidence type="ECO:0000256" key="1">
    <source>
        <dbReference type="ARBA" id="ARBA00022670"/>
    </source>
</evidence>
<dbReference type="GO" id="GO:0006508">
    <property type="term" value="P:proteolysis"/>
    <property type="evidence" value="ECO:0007669"/>
    <property type="project" value="UniProtKB-KW"/>
</dbReference>
<dbReference type="InterPro" id="IPR002083">
    <property type="entry name" value="MATH/TRAF_dom"/>
</dbReference>
<dbReference type="SUPFAM" id="SSF55486">
    <property type="entry name" value="Metalloproteases ('zincins'), catalytic domain"/>
    <property type="match status" value="2"/>
</dbReference>
<dbReference type="CDD" id="cd04280">
    <property type="entry name" value="ZnMc_astacin_like"/>
    <property type="match status" value="1"/>
</dbReference>
<dbReference type="Pfam" id="PF22486">
    <property type="entry name" value="MATH_2"/>
    <property type="match status" value="1"/>
</dbReference>
<dbReference type="SUPFAM" id="SSF49899">
    <property type="entry name" value="Concanavalin A-like lectins/glucanases"/>
    <property type="match status" value="2"/>
</dbReference>
<feature type="active site" evidence="10">
    <location>
        <position position="67"/>
    </location>
</feature>
<dbReference type="PANTHER" id="PTHR10127">
    <property type="entry name" value="DISCOIDIN, CUB, EGF, LAMININ , AND ZINC METALLOPROTEASE DOMAIN CONTAINING"/>
    <property type="match status" value="1"/>
</dbReference>
<dbReference type="Pfam" id="PF01400">
    <property type="entry name" value="Astacin"/>
    <property type="match status" value="2"/>
</dbReference>
<dbReference type="CDD" id="cd06263">
    <property type="entry name" value="MAM"/>
    <property type="match status" value="1"/>
</dbReference>